<dbReference type="InterPro" id="IPR040132">
    <property type="entry name" value="Tex1/THOC3"/>
</dbReference>
<feature type="repeat" description="WD" evidence="4">
    <location>
        <begin position="193"/>
        <end position="234"/>
    </location>
</feature>
<reference evidence="6" key="1">
    <citation type="submission" date="2019-11" db="UniProtKB">
        <authorList>
            <consortium name="WormBaseParasite"/>
        </authorList>
    </citation>
    <scope>IDENTIFICATION</scope>
</reference>
<dbReference type="PROSITE" id="PS50294">
    <property type="entry name" value="WD_REPEATS_REGION"/>
    <property type="match status" value="2"/>
</dbReference>
<keyword evidence="1 4" id="KW-0853">WD repeat</keyword>
<dbReference type="InterPro" id="IPR001680">
    <property type="entry name" value="WD40_rpt"/>
</dbReference>
<dbReference type="Gene3D" id="2.130.10.10">
    <property type="entry name" value="YVTN repeat-like/Quinoprotein amine dehydrogenase"/>
    <property type="match status" value="2"/>
</dbReference>
<sequence>MSKSGLQALKQHLAHNNRIKEFPGYGGKIHALGWNASGSKLASASSDKSVNVFALDSTRLSKTQTFRGHTESVDQLAWHPTSSDTLASVGADGTVRLWDCRSKRTTTVQLKGENINVAWSPDGHTIAVGNKNDLITWVDVRSDLKTIQSEQFAFEINEFSWKPAGDLLLLATGTGSILVYSGKPGEMRREACIQAHPSNAMCLQFSPSGEFFAVGSADALVSVWDADEFVCLRTLSRYVGVVLLAQSHHIEVFSISQ</sequence>
<dbReference type="GO" id="GO:0000445">
    <property type="term" value="C:THO complex part of transcription export complex"/>
    <property type="evidence" value="ECO:0007669"/>
    <property type="project" value="TreeGrafter"/>
</dbReference>
<organism evidence="6">
    <name type="scientific">Mesocestoides corti</name>
    <name type="common">Flatworm</name>
    <dbReference type="NCBI Taxonomy" id="53468"/>
    <lineage>
        <taxon>Eukaryota</taxon>
        <taxon>Metazoa</taxon>
        <taxon>Spiralia</taxon>
        <taxon>Lophotrochozoa</taxon>
        <taxon>Platyhelminthes</taxon>
        <taxon>Cestoda</taxon>
        <taxon>Eucestoda</taxon>
        <taxon>Cyclophyllidea</taxon>
        <taxon>Mesocestoididae</taxon>
        <taxon>Mesocestoides</taxon>
    </lineage>
</organism>
<dbReference type="Pfam" id="PF23389">
    <property type="entry name" value="Beta-prop_WDR19_1st"/>
    <property type="match status" value="1"/>
</dbReference>
<dbReference type="GO" id="GO:0006406">
    <property type="term" value="P:mRNA export from nucleus"/>
    <property type="evidence" value="ECO:0007669"/>
    <property type="project" value="InterPro"/>
</dbReference>
<dbReference type="SMART" id="SM00320">
    <property type="entry name" value="WD40"/>
    <property type="match status" value="4"/>
</dbReference>
<protein>
    <submittedName>
        <fullName evidence="6">WD_REPEATS_REGION domain-containing protein</fullName>
    </submittedName>
</protein>
<evidence type="ECO:0000259" key="5">
    <source>
        <dbReference type="Pfam" id="PF23389"/>
    </source>
</evidence>
<accession>A0A5K3EZ31</accession>
<keyword evidence="2" id="KW-0677">Repeat</keyword>
<dbReference type="InterPro" id="IPR057855">
    <property type="entry name" value="Beta-prop_WDR19_1st"/>
</dbReference>
<dbReference type="WBParaSite" id="MCU_003702-RA">
    <property type="protein sequence ID" value="MCU_003702-RA"/>
    <property type="gene ID" value="MCU_003702"/>
</dbReference>
<evidence type="ECO:0000256" key="1">
    <source>
        <dbReference type="ARBA" id="ARBA00022574"/>
    </source>
</evidence>
<dbReference type="AlphaFoldDB" id="A0A5K3EZ31"/>
<evidence type="ECO:0000256" key="2">
    <source>
        <dbReference type="ARBA" id="ARBA00022737"/>
    </source>
</evidence>
<feature type="repeat" description="WD" evidence="4">
    <location>
        <begin position="66"/>
        <end position="108"/>
    </location>
</feature>
<dbReference type="PROSITE" id="PS50082">
    <property type="entry name" value="WD_REPEATS_2"/>
    <property type="match status" value="3"/>
</dbReference>
<proteinExistence type="inferred from homology"/>
<comment type="similarity">
    <text evidence="3">Belongs to the THOC3 family.</text>
</comment>
<dbReference type="PANTHER" id="PTHR22839">
    <property type="entry name" value="THO COMPLEX SUBUNIT 3 THO3"/>
    <property type="match status" value="1"/>
</dbReference>
<evidence type="ECO:0000313" key="6">
    <source>
        <dbReference type="WBParaSite" id="MCU_003702-RA"/>
    </source>
</evidence>
<feature type="repeat" description="WD" evidence="4">
    <location>
        <begin position="22"/>
        <end position="63"/>
    </location>
</feature>
<dbReference type="PANTHER" id="PTHR22839:SF0">
    <property type="entry name" value="THO COMPLEX SUBUNIT 3"/>
    <property type="match status" value="1"/>
</dbReference>
<dbReference type="SUPFAM" id="SSF117289">
    <property type="entry name" value="Nucleoporin domain"/>
    <property type="match status" value="1"/>
</dbReference>
<dbReference type="Pfam" id="PF00400">
    <property type="entry name" value="WD40"/>
    <property type="match status" value="1"/>
</dbReference>
<name>A0A5K3EZ31_MESCO</name>
<evidence type="ECO:0000256" key="4">
    <source>
        <dbReference type="PROSITE-ProRule" id="PRU00221"/>
    </source>
</evidence>
<evidence type="ECO:0000256" key="3">
    <source>
        <dbReference type="ARBA" id="ARBA00046343"/>
    </source>
</evidence>
<feature type="domain" description="WDR19 first beta-propeller" evidence="5">
    <location>
        <begin position="76"/>
        <end position="227"/>
    </location>
</feature>
<dbReference type="InterPro" id="IPR015943">
    <property type="entry name" value="WD40/YVTN_repeat-like_dom_sf"/>
</dbReference>